<reference evidence="1 2" key="1">
    <citation type="journal article" date="2016" name="Genome Announc.">
        <title>First Complete Genome Sequence of a Subdivision 6 Acidobacterium Strain.</title>
        <authorList>
            <person name="Huang S."/>
            <person name="Vieira S."/>
            <person name="Bunk B."/>
            <person name="Riedel T."/>
            <person name="Sproer C."/>
            <person name="Overmann J."/>
        </authorList>
    </citation>
    <scope>NUCLEOTIDE SEQUENCE [LARGE SCALE GENOMIC DNA]</scope>
    <source>
        <strain evidence="2">DSM 100886 HEG_-6_39</strain>
    </source>
</reference>
<keyword evidence="2" id="KW-1185">Reference proteome</keyword>
<dbReference type="AlphaFoldDB" id="A0A143PL67"/>
<dbReference type="SUPFAM" id="SSF55486">
    <property type="entry name" value="Metalloproteases ('zincins'), catalytic domain"/>
    <property type="match status" value="1"/>
</dbReference>
<proteinExistence type="predicted"/>
<evidence type="ECO:0000313" key="2">
    <source>
        <dbReference type="Proteomes" id="UP000076079"/>
    </source>
</evidence>
<sequence length="83" mass="8864">MPRHDDLVGAIVAHEIGHLLGIRHAASGLMRATLQADDMVAVRRGMLRFSPAEASRMRIAALLAGKERLRASAAGARPSPSQQ</sequence>
<evidence type="ECO:0008006" key="3">
    <source>
        <dbReference type="Google" id="ProtNLM"/>
    </source>
</evidence>
<gene>
    <name evidence="1" type="ORF">LuPra_01710</name>
</gene>
<protein>
    <recommendedName>
        <fullName evidence="3">Peptidase M10 metallopeptidase domain-containing protein</fullName>
    </recommendedName>
</protein>
<dbReference type="KEGG" id="abac:LuPra_01710"/>
<evidence type="ECO:0000313" key="1">
    <source>
        <dbReference type="EMBL" id="AMY08509.1"/>
    </source>
</evidence>
<name>A0A143PL67_LUTPR</name>
<dbReference type="STRING" id="1855912.LuPra_01710"/>
<dbReference type="EMBL" id="CP015136">
    <property type="protein sequence ID" value="AMY08509.1"/>
    <property type="molecule type" value="Genomic_DNA"/>
</dbReference>
<reference evidence="2" key="2">
    <citation type="submission" date="2016-04" db="EMBL/GenBank/DDBJ databases">
        <title>First Complete Genome Sequence of a Subdivision 6 Acidobacterium.</title>
        <authorList>
            <person name="Huang S."/>
            <person name="Vieira S."/>
            <person name="Bunk B."/>
            <person name="Riedel T."/>
            <person name="Sproeer C."/>
            <person name="Overmann J."/>
        </authorList>
    </citation>
    <scope>NUCLEOTIDE SEQUENCE [LARGE SCALE GENOMIC DNA]</scope>
    <source>
        <strain evidence="2">DSM 100886 HEG_-6_39</strain>
    </source>
</reference>
<accession>A0A143PL67</accession>
<dbReference type="Proteomes" id="UP000076079">
    <property type="component" value="Chromosome"/>
</dbReference>
<organism evidence="1 2">
    <name type="scientific">Luteitalea pratensis</name>
    <dbReference type="NCBI Taxonomy" id="1855912"/>
    <lineage>
        <taxon>Bacteria</taxon>
        <taxon>Pseudomonadati</taxon>
        <taxon>Acidobacteriota</taxon>
        <taxon>Vicinamibacteria</taxon>
        <taxon>Vicinamibacterales</taxon>
        <taxon>Vicinamibacteraceae</taxon>
        <taxon>Luteitalea</taxon>
    </lineage>
</organism>